<organism evidence="3 4">
    <name type="scientific">Aliarcobacter butzleri L355</name>
    <dbReference type="NCBI Taxonomy" id="1447263"/>
    <lineage>
        <taxon>Bacteria</taxon>
        <taxon>Pseudomonadati</taxon>
        <taxon>Campylobacterota</taxon>
        <taxon>Epsilonproteobacteria</taxon>
        <taxon>Campylobacterales</taxon>
        <taxon>Arcobacteraceae</taxon>
        <taxon>Aliarcobacter</taxon>
    </lineage>
</organism>
<keyword evidence="1" id="KW-0472">Membrane</keyword>
<keyword evidence="2" id="KW-0732">Signal</keyword>
<dbReference type="PATRIC" id="fig|1447263.3.peg.744"/>
<name>A0A0G9KXK4_9BACT</name>
<feature type="transmembrane region" description="Helical" evidence="1">
    <location>
        <begin position="241"/>
        <end position="262"/>
    </location>
</feature>
<gene>
    <name evidence="3" type="ORF">AF80_03830</name>
</gene>
<feature type="transmembrane region" description="Helical" evidence="1">
    <location>
        <begin position="336"/>
        <end position="354"/>
    </location>
</feature>
<feature type="transmembrane region" description="Helical" evidence="1">
    <location>
        <begin position="210"/>
        <end position="229"/>
    </location>
</feature>
<comment type="caution">
    <text evidence="3">The sequence shown here is derived from an EMBL/GenBank/DDBJ whole genome shotgun (WGS) entry which is preliminary data.</text>
</comment>
<evidence type="ECO:0000313" key="3">
    <source>
        <dbReference type="EMBL" id="KLE10435.1"/>
    </source>
</evidence>
<evidence type="ECO:0000313" key="4">
    <source>
        <dbReference type="Proteomes" id="UP000035154"/>
    </source>
</evidence>
<protein>
    <submittedName>
        <fullName evidence="3">Uncharacterized protein</fullName>
    </submittedName>
</protein>
<feature type="transmembrane region" description="Helical" evidence="1">
    <location>
        <begin position="274"/>
        <end position="294"/>
    </location>
</feature>
<dbReference type="AlphaFoldDB" id="A0A0G9KXK4"/>
<keyword evidence="1" id="KW-0812">Transmembrane</keyword>
<evidence type="ECO:0000256" key="1">
    <source>
        <dbReference type="SAM" id="Phobius"/>
    </source>
</evidence>
<dbReference type="Proteomes" id="UP000035154">
    <property type="component" value="Unassembled WGS sequence"/>
</dbReference>
<keyword evidence="1" id="KW-1133">Transmembrane helix</keyword>
<feature type="chain" id="PRO_5002578329" evidence="2">
    <location>
        <begin position="19"/>
        <end position="477"/>
    </location>
</feature>
<dbReference type="EMBL" id="JAIW01000025">
    <property type="protein sequence ID" value="KLE10435.1"/>
    <property type="molecule type" value="Genomic_DNA"/>
</dbReference>
<evidence type="ECO:0000256" key="2">
    <source>
        <dbReference type="SAM" id="SignalP"/>
    </source>
</evidence>
<feature type="signal peptide" evidence="2">
    <location>
        <begin position="1"/>
        <end position="18"/>
    </location>
</feature>
<proteinExistence type="predicted"/>
<sequence>MLKKLILFVCLLTNLSFAVTKEKDNDLHHLTTSQQERLNTLVGKANGNIEVVKPVATVQVADDDFDTRYDKAMADLELKNKVEELYKAPSDYNPNDLTFTDKAKALLRSSNMTYAYATKQIDMNKEIGEDILAKYSERPLSQKEISTEILNTNLTGFNKFIEDNPVNSWEDLERKKEYYKGHLKDLNIVANEIPLALSIPSSIVAGIFDIYILFILILVFATPIKIYIFKLFQDLSIKGKIKIAIFSIGTSILYGAIFSYSYKAITGIKVSNHLEYSLFLGAIIFSIIAIIYTLSLSKRQKENITEQYNTIFIKKMLSYNTNLEQKIYNQNSATQAEHAAIIIFLIGFFGYLYFSKGGKSESFRQTHKYFDDKILHKFEDLGYKNIYHFLENYTNWKKNYIDQNIKLIKEYKFHNAQGYNTFINLGLQVAFHLFQEYKHSSTLKSFGVIIPTEQIAMNLMQEFNFMLDELNKSTLLD</sequence>
<accession>A0A0G9KXK4</accession>
<dbReference type="RefSeq" id="WP_046998042.1">
    <property type="nucleotide sequence ID" value="NZ_JAIW01000025.1"/>
</dbReference>
<reference evidence="3 4" key="1">
    <citation type="submission" date="2014-01" db="EMBL/GenBank/DDBJ databases">
        <title>Development of a Comparative Genomic Fingerprinting Assay for High Resolution Genotyping of Arcobacter butzleri.</title>
        <authorList>
            <person name="Webb A.L."/>
            <person name="Inglis G.D."/>
            <person name="Kruczkiewicz P."/>
            <person name="Selinger L.B."/>
            <person name="Taboada E.N."/>
        </authorList>
    </citation>
    <scope>NUCLEOTIDE SEQUENCE [LARGE SCALE GENOMIC DNA]</scope>
    <source>
        <strain evidence="3 4">L355</strain>
    </source>
</reference>